<evidence type="ECO:0000259" key="6">
    <source>
        <dbReference type="PROSITE" id="PS50885"/>
    </source>
</evidence>
<keyword evidence="4" id="KW-0472">Membrane</keyword>
<evidence type="ECO:0000256" key="2">
    <source>
        <dbReference type="ARBA" id="ARBA00029447"/>
    </source>
</evidence>
<organism evidence="7">
    <name type="scientific">Methyloraptor flagellatus</name>
    <dbReference type="NCBI Taxonomy" id="3162530"/>
    <lineage>
        <taxon>Bacteria</taxon>
        <taxon>Pseudomonadati</taxon>
        <taxon>Pseudomonadota</taxon>
        <taxon>Alphaproteobacteria</taxon>
        <taxon>Hyphomicrobiales</taxon>
        <taxon>Ancalomicrobiaceae</taxon>
        <taxon>Methyloraptor</taxon>
    </lineage>
</organism>
<dbReference type="SMART" id="SM00304">
    <property type="entry name" value="HAMP"/>
    <property type="match status" value="1"/>
</dbReference>
<dbReference type="Gene3D" id="1.10.287.950">
    <property type="entry name" value="Methyl-accepting chemotaxis protein"/>
    <property type="match status" value="1"/>
</dbReference>
<dbReference type="GO" id="GO:0007165">
    <property type="term" value="P:signal transduction"/>
    <property type="evidence" value="ECO:0007669"/>
    <property type="project" value="UniProtKB-KW"/>
</dbReference>
<keyword evidence="4" id="KW-0812">Transmembrane</keyword>
<dbReference type="KEGG" id="mflg:ABS361_02015"/>
<dbReference type="SUPFAM" id="SSF58104">
    <property type="entry name" value="Methyl-accepting chemotaxis protein (MCP) signaling domain"/>
    <property type="match status" value="1"/>
</dbReference>
<evidence type="ECO:0000256" key="3">
    <source>
        <dbReference type="PROSITE-ProRule" id="PRU00284"/>
    </source>
</evidence>
<dbReference type="Pfam" id="PF00672">
    <property type="entry name" value="HAMP"/>
    <property type="match status" value="1"/>
</dbReference>
<comment type="similarity">
    <text evidence="2">Belongs to the methyl-accepting chemotaxis (MCP) protein family.</text>
</comment>
<proteinExistence type="inferred from homology"/>
<reference evidence="7" key="1">
    <citation type="submission" date="2024-06" db="EMBL/GenBank/DDBJ databases">
        <title>Methylostella associata gen. nov., sp. nov., a novel Ancalomicrobiaceae-affiliated facultatively methylotrophic bacteria that feed on methanotrophs of the genus Methylococcus.</title>
        <authorList>
            <person name="Saltykova V."/>
            <person name="Danilova O.V."/>
            <person name="Oshkin I.Y."/>
            <person name="Belova S.E."/>
            <person name="Pimenov N.V."/>
            <person name="Dedysh S.N."/>
        </authorList>
    </citation>
    <scope>NUCLEOTIDE SEQUENCE</scope>
    <source>
        <strain evidence="7">S20</strain>
    </source>
</reference>
<evidence type="ECO:0000256" key="4">
    <source>
        <dbReference type="SAM" id="Phobius"/>
    </source>
</evidence>
<gene>
    <name evidence="7" type="ORF">ABS361_02015</name>
</gene>
<dbReference type="RefSeq" id="WP_407050184.1">
    <property type="nucleotide sequence ID" value="NZ_CP158568.1"/>
</dbReference>
<dbReference type="Gene3D" id="6.10.340.10">
    <property type="match status" value="1"/>
</dbReference>
<evidence type="ECO:0000313" key="7">
    <source>
        <dbReference type="EMBL" id="XBY45094.1"/>
    </source>
</evidence>
<dbReference type="PANTHER" id="PTHR32089">
    <property type="entry name" value="METHYL-ACCEPTING CHEMOTAXIS PROTEIN MCPB"/>
    <property type="match status" value="1"/>
</dbReference>
<accession>A0AAU7XDN4</accession>
<dbReference type="EMBL" id="CP158568">
    <property type="protein sequence ID" value="XBY45094.1"/>
    <property type="molecule type" value="Genomic_DNA"/>
</dbReference>
<dbReference type="SMART" id="SM00283">
    <property type="entry name" value="MA"/>
    <property type="match status" value="1"/>
</dbReference>
<keyword evidence="4" id="KW-1133">Transmembrane helix</keyword>
<evidence type="ECO:0000256" key="1">
    <source>
        <dbReference type="ARBA" id="ARBA00023224"/>
    </source>
</evidence>
<name>A0AAU7XDN4_9HYPH</name>
<dbReference type="PROSITE" id="PS50111">
    <property type="entry name" value="CHEMOTAXIS_TRANSDUC_2"/>
    <property type="match status" value="1"/>
</dbReference>
<sequence>MAGVEGRARFGISYRLPLMMIGLCLLVAAGVGYVGYQNARDGLIAAAQRNLEFVAETRDDAVATRLATVLGATTTLADSVTAKTAAEKFTGAFEFSEADVAKIIEFYKTPATPKERMALDGNRHPTIYSFAHKDLHGTMRVQAEQLGLDDIFIIEPKGRVVYSVTKSAEFARKIGEGDFPRPALRTLVERIKADPGKLAVLDLDPTAPPAARTLYFGRGIGADGELGVLVVALSARGLGEGRASDGVSTAIVGADGSARLGTIPPEKAEGVAALVRGLPSTERSGFSSLADRGGAGAFAAWRKVHAPGLDWTVLAIQDADVALASVDAMRTRLTLTTLGLLVLAVVVAVIGVRTVTRPLAALVVSLRGMAAGARDIEITVANRSDEIGEIGRAVDAIRGRLDAEARERETAAAEASRRDETERHRLLLGLADDFEREVGSAIAEVGERARALKVAASGMADLARGALGRSDSVAEAAATASSEVQGVAGAAAQLDGAIRRIAGLIDRSRAVAEEATQQASATTGIVGSLEVCANRIGDVVTLIDSIASQTNLLALNATIEAARAGEAGKGFAVVASEVKQLAGQTSKATEEIARQVSEITAATAAAVSAIGTIQTKVGHISDAVVDVSGAIEEQTVAVGSIAAGASGATRGTARVTDDVDALRDAAGRTDMAAGEVAGSADALDHEADVVQKRVGSFLAQIRAA</sequence>
<evidence type="ECO:0000259" key="5">
    <source>
        <dbReference type="PROSITE" id="PS50111"/>
    </source>
</evidence>
<dbReference type="InterPro" id="IPR004089">
    <property type="entry name" value="MCPsignal_dom"/>
</dbReference>
<dbReference type="Pfam" id="PF00015">
    <property type="entry name" value="MCPsignal"/>
    <property type="match status" value="1"/>
</dbReference>
<dbReference type="GO" id="GO:0016020">
    <property type="term" value="C:membrane"/>
    <property type="evidence" value="ECO:0007669"/>
    <property type="project" value="InterPro"/>
</dbReference>
<protein>
    <submittedName>
        <fullName evidence="7">HAMP domain-containing methyl-accepting chemotaxis protein</fullName>
    </submittedName>
</protein>
<feature type="domain" description="Methyl-accepting transducer" evidence="5">
    <location>
        <begin position="441"/>
        <end position="684"/>
    </location>
</feature>
<feature type="transmembrane region" description="Helical" evidence="4">
    <location>
        <begin position="12"/>
        <end position="36"/>
    </location>
</feature>
<dbReference type="PANTHER" id="PTHR32089:SF112">
    <property type="entry name" value="LYSOZYME-LIKE PROTEIN-RELATED"/>
    <property type="match status" value="1"/>
</dbReference>
<dbReference type="CDD" id="cd06225">
    <property type="entry name" value="HAMP"/>
    <property type="match status" value="1"/>
</dbReference>
<dbReference type="PROSITE" id="PS50885">
    <property type="entry name" value="HAMP"/>
    <property type="match status" value="1"/>
</dbReference>
<dbReference type="InterPro" id="IPR003660">
    <property type="entry name" value="HAMP_dom"/>
</dbReference>
<feature type="domain" description="HAMP" evidence="6">
    <location>
        <begin position="353"/>
        <end position="406"/>
    </location>
</feature>
<dbReference type="AlphaFoldDB" id="A0AAU7XDN4"/>
<keyword evidence="1 3" id="KW-0807">Transducer</keyword>